<accession>A0A0P5TR54</accession>
<sequence length="90" mass="10542">MQINILCCFSKMKWFLQTMLILSKRKWLKRRNGLKIFQMATSIRIFEPFPMNHTESVLIPILATSAKVGCCYSPSFLFSILINLIHLTFK</sequence>
<name>A0A0P5TR54_9CRUS</name>
<reference evidence="1" key="1">
    <citation type="submission" date="2015-10" db="EMBL/GenBank/DDBJ databases">
        <title>Daphnia magna gene sets from two clonal populations assembled and annotated with EvidentialGene.</title>
        <authorList>
            <person name="Gilbert D."/>
            <person name="Podicheti R."/>
            <person name="Orsini L."/>
            <person name="Colbourne J."/>
            <person name="Pfrender M."/>
        </authorList>
    </citation>
    <scope>NUCLEOTIDE SEQUENCE</scope>
</reference>
<protein>
    <submittedName>
        <fullName evidence="1">Uncharacterized protein</fullName>
    </submittedName>
</protein>
<organism evidence="1">
    <name type="scientific">Daphnia magna</name>
    <dbReference type="NCBI Taxonomy" id="35525"/>
    <lineage>
        <taxon>Eukaryota</taxon>
        <taxon>Metazoa</taxon>
        <taxon>Ecdysozoa</taxon>
        <taxon>Arthropoda</taxon>
        <taxon>Crustacea</taxon>
        <taxon>Branchiopoda</taxon>
        <taxon>Diplostraca</taxon>
        <taxon>Cladocera</taxon>
        <taxon>Anomopoda</taxon>
        <taxon>Daphniidae</taxon>
        <taxon>Daphnia</taxon>
    </lineage>
</organism>
<dbReference type="EMBL" id="GDIP01200557">
    <property type="protein sequence ID" value="JAJ22845.1"/>
    <property type="molecule type" value="Transcribed_RNA"/>
</dbReference>
<reference evidence="1" key="2">
    <citation type="submission" date="2015-10" db="EMBL/GenBank/DDBJ databases">
        <authorList>
            <person name="Gilbert D.G."/>
        </authorList>
    </citation>
    <scope>NUCLEOTIDE SEQUENCE</scope>
</reference>
<proteinExistence type="predicted"/>
<evidence type="ECO:0000313" key="1">
    <source>
        <dbReference type="EMBL" id="JAJ22845.1"/>
    </source>
</evidence>
<dbReference type="AlphaFoldDB" id="A0A0P5TR54"/>